<dbReference type="SMART" id="SM00448">
    <property type="entry name" value="REC"/>
    <property type="match status" value="1"/>
</dbReference>
<proteinExistence type="predicted"/>
<dbReference type="PANTHER" id="PTHR45228">
    <property type="entry name" value="CYCLIC DI-GMP PHOSPHODIESTERASE TM_0186-RELATED"/>
    <property type="match status" value="1"/>
</dbReference>
<dbReference type="PANTHER" id="PTHR45228:SF1">
    <property type="entry name" value="CYCLIC DI-GMP PHOSPHODIESTERASE TM_0186"/>
    <property type="match status" value="1"/>
</dbReference>
<sequence>MLTQALLIDDSRSVLNFLKRHIEAEGLVEATTFLDPVDALACARERVFDLVLVDYEMPHMDGISFIRAFRTLPGCADIPIAMITSQQTDDIKMEALQAGATDFLPKQPQSVEMTVRLRNLIRLGVAVRKQNDRAADLASAVAAATQKLGEREEEIILRLALAVEYRDNDTGEHTLRVARYSRIIAEQLGLPARLCRDIYLAAPLHDVGKVAIPDNILLKPGRLTDEEMAVIRTHARIGERILADSSCELIQLGAQIAAGHHERWDGTGYPNGLRAAEIPVAARVVAVADVFDALTTRRPYKEPMPLEVARTYLVENKGRQFDPACVEAFLSRWDEVAAIALGQGAALFQKSEATLSPAMAETAENRPDENRSREAVPAA</sequence>
<dbReference type="PROSITE" id="PS50110">
    <property type="entry name" value="RESPONSE_REGULATORY"/>
    <property type="match status" value="1"/>
</dbReference>
<dbReference type="OrthoDB" id="9802066at2"/>
<dbReference type="InterPro" id="IPR011006">
    <property type="entry name" value="CheY-like_superfamily"/>
</dbReference>
<name>A0A176Z6X6_9BRAD</name>
<evidence type="ECO:0000256" key="1">
    <source>
        <dbReference type="PROSITE-ProRule" id="PRU00169"/>
    </source>
</evidence>
<accession>A0A176Z6X6</accession>
<dbReference type="GO" id="GO:0000160">
    <property type="term" value="P:phosphorelay signal transduction system"/>
    <property type="evidence" value="ECO:0007669"/>
    <property type="project" value="InterPro"/>
</dbReference>
<dbReference type="STRING" id="1505087.AYJ54_39635"/>
<feature type="domain" description="Response regulatory" evidence="3">
    <location>
        <begin position="4"/>
        <end position="121"/>
    </location>
</feature>
<reference evidence="6 7" key="1">
    <citation type="submission" date="2016-03" db="EMBL/GenBank/DDBJ databases">
        <title>Draft Genome Sequence of the Strain BR 10245 (Bradyrhizobium sp.) isolated from nodules of Centrolobium paraense.</title>
        <authorList>
            <person name="Simoes-Araujo J.L.Sr."/>
            <person name="Barauna A.C."/>
            <person name="Silva K."/>
            <person name="Zilli J.E."/>
        </authorList>
    </citation>
    <scope>NUCLEOTIDE SEQUENCE [LARGE SCALE GENOMIC DNA]</scope>
    <source>
        <strain evidence="6 7">BR 10245</strain>
    </source>
</reference>
<dbReference type="Pfam" id="PF00072">
    <property type="entry name" value="Response_reg"/>
    <property type="match status" value="1"/>
</dbReference>
<keyword evidence="7" id="KW-1185">Reference proteome</keyword>
<dbReference type="InterPro" id="IPR006674">
    <property type="entry name" value="HD_domain"/>
</dbReference>
<dbReference type="InterPro" id="IPR037522">
    <property type="entry name" value="HD_GYP_dom"/>
</dbReference>
<dbReference type="SUPFAM" id="SSF52172">
    <property type="entry name" value="CheY-like"/>
    <property type="match status" value="1"/>
</dbReference>
<gene>
    <name evidence="6" type="ORF">AYJ54_39635</name>
</gene>
<dbReference type="InterPro" id="IPR052020">
    <property type="entry name" value="Cyclic_di-GMP/3'3'-cGAMP_PDE"/>
</dbReference>
<organism evidence="6 7">
    <name type="scientific">Bradyrhizobium centrolobii</name>
    <dbReference type="NCBI Taxonomy" id="1505087"/>
    <lineage>
        <taxon>Bacteria</taxon>
        <taxon>Pseudomonadati</taxon>
        <taxon>Pseudomonadota</taxon>
        <taxon>Alphaproteobacteria</taxon>
        <taxon>Hyphomicrobiales</taxon>
        <taxon>Nitrobacteraceae</taxon>
        <taxon>Bradyrhizobium</taxon>
    </lineage>
</organism>
<dbReference type="AlphaFoldDB" id="A0A176Z6X6"/>
<dbReference type="SMART" id="SM00471">
    <property type="entry name" value="HDc"/>
    <property type="match status" value="1"/>
</dbReference>
<dbReference type="Proteomes" id="UP000076959">
    <property type="component" value="Unassembled WGS sequence"/>
</dbReference>
<feature type="modified residue" description="4-aspartylphosphate" evidence="1">
    <location>
        <position position="54"/>
    </location>
</feature>
<evidence type="ECO:0000256" key="2">
    <source>
        <dbReference type="SAM" id="MobiDB-lite"/>
    </source>
</evidence>
<feature type="domain" description="HD-GYP" evidence="5">
    <location>
        <begin position="148"/>
        <end position="345"/>
    </location>
</feature>
<dbReference type="RefSeq" id="WP_063696418.1">
    <property type="nucleotide sequence ID" value="NZ_LUUB01000022.1"/>
</dbReference>
<dbReference type="Pfam" id="PF13487">
    <property type="entry name" value="HD_5"/>
    <property type="match status" value="1"/>
</dbReference>
<feature type="compositionally biased region" description="Basic and acidic residues" evidence="2">
    <location>
        <begin position="363"/>
        <end position="379"/>
    </location>
</feature>
<dbReference type="Gene3D" id="1.10.3210.10">
    <property type="entry name" value="Hypothetical protein af1432"/>
    <property type="match status" value="1"/>
</dbReference>
<evidence type="ECO:0000259" key="3">
    <source>
        <dbReference type="PROSITE" id="PS50110"/>
    </source>
</evidence>
<comment type="caution">
    <text evidence="6">The sequence shown here is derived from an EMBL/GenBank/DDBJ whole genome shotgun (WGS) entry which is preliminary data.</text>
</comment>
<dbReference type="Gene3D" id="3.40.50.2300">
    <property type="match status" value="1"/>
</dbReference>
<dbReference type="InterPro" id="IPR003607">
    <property type="entry name" value="HD/PDEase_dom"/>
</dbReference>
<evidence type="ECO:0000313" key="6">
    <source>
        <dbReference type="EMBL" id="OAF15486.1"/>
    </source>
</evidence>
<feature type="domain" description="HD" evidence="4">
    <location>
        <begin position="170"/>
        <end position="294"/>
    </location>
</feature>
<evidence type="ECO:0000313" key="7">
    <source>
        <dbReference type="Proteomes" id="UP000076959"/>
    </source>
</evidence>
<dbReference type="PROSITE" id="PS51831">
    <property type="entry name" value="HD"/>
    <property type="match status" value="1"/>
</dbReference>
<evidence type="ECO:0000259" key="4">
    <source>
        <dbReference type="PROSITE" id="PS51831"/>
    </source>
</evidence>
<dbReference type="PROSITE" id="PS51832">
    <property type="entry name" value="HD_GYP"/>
    <property type="match status" value="1"/>
</dbReference>
<dbReference type="SUPFAM" id="SSF109604">
    <property type="entry name" value="HD-domain/PDEase-like"/>
    <property type="match status" value="1"/>
</dbReference>
<dbReference type="InterPro" id="IPR001789">
    <property type="entry name" value="Sig_transdc_resp-reg_receiver"/>
</dbReference>
<dbReference type="GO" id="GO:0008081">
    <property type="term" value="F:phosphoric diester hydrolase activity"/>
    <property type="evidence" value="ECO:0007669"/>
    <property type="project" value="UniProtKB-ARBA"/>
</dbReference>
<evidence type="ECO:0000259" key="5">
    <source>
        <dbReference type="PROSITE" id="PS51832"/>
    </source>
</evidence>
<feature type="region of interest" description="Disordered" evidence="2">
    <location>
        <begin position="358"/>
        <end position="379"/>
    </location>
</feature>
<keyword evidence="1" id="KW-0597">Phosphoprotein</keyword>
<dbReference type="CDD" id="cd00077">
    <property type="entry name" value="HDc"/>
    <property type="match status" value="1"/>
</dbReference>
<dbReference type="EMBL" id="LUUB01000022">
    <property type="protein sequence ID" value="OAF15486.1"/>
    <property type="molecule type" value="Genomic_DNA"/>
</dbReference>
<protein>
    <submittedName>
        <fullName evidence="6">Two-component system response regulator</fullName>
    </submittedName>
</protein>